<protein>
    <submittedName>
        <fullName evidence="2">Uncharacterized protein</fullName>
    </submittedName>
</protein>
<name>A0ABR1YX62_9PEZI</name>
<proteinExistence type="predicted"/>
<sequence length="87" mass="9203">MAQGTIKQKAKPATAAKGKKPAALKPRGNRQIAPKKQSLITQKKLLKKHTGGLTALTEKSLAQRAGHLEILKGGKKDAKEAAAAKKK</sequence>
<dbReference type="InterPro" id="IPR019034">
    <property type="entry name" value="UPF0390"/>
</dbReference>
<dbReference type="Proteomes" id="UP001492380">
    <property type="component" value="Unassembled WGS sequence"/>
</dbReference>
<reference evidence="2 3" key="1">
    <citation type="submission" date="2024-04" db="EMBL/GenBank/DDBJ databases">
        <title>Phyllosticta paracitricarpa is synonymous to the EU quarantine fungus P. citricarpa based on phylogenomic analyses.</title>
        <authorList>
            <consortium name="Lawrence Berkeley National Laboratory"/>
            <person name="Van Ingen-Buijs V.A."/>
            <person name="Van Westerhoven A.C."/>
            <person name="Haridas S."/>
            <person name="Skiadas P."/>
            <person name="Martin F."/>
            <person name="Groenewald J.Z."/>
            <person name="Crous P.W."/>
            <person name="Seidl M.F."/>
        </authorList>
    </citation>
    <scope>NUCLEOTIDE SEQUENCE [LARGE SCALE GENOMIC DNA]</scope>
    <source>
        <strain evidence="2 3">CBS 123374</strain>
    </source>
</reference>
<keyword evidence="3" id="KW-1185">Reference proteome</keyword>
<evidence type="ECO:0000313" key="3">
    <source>
        <dbReference type="Proteomes" id="UP001492380"/>
    </source>
</evidence>
<accession>A0ABR1YX62</accession>
<comment type="caution">
    <text evidence="2">The sequence shown here is derived from an EMBL/GenBank/DDBJ whole genome shotgun (WGS) entry which is preliminary data.</text>
</comment>
<evidence type="ECO:0000313" key="2">
    <source>
        <dbReference type="EMBL" id="KAK8240794.1"/>
    </source>
</evidence>
<organism evidence="2 3">
    <name type="scientific">Phyllosticta capitalensis</name>
    <dbReference type="NCBI Taxonomy" id="121624"/>
    <lineage>
        <taxon>Eukaryota</taxon>
        <taxon>Fungi</taxon>
        <taxon>Dikarya</taxon>
        <taxon>Ascomycota</taxon>
        <taxon>Pezizomycotina</taxon>
        <taxon>Dothideomycetes</taxon>
        <taxon>Dothideomycetes incertae sedis</taxon>
        <taxon>Botryosphaeriales</taxon>
        <taxon>Phyllostictaceae</taxon>
        <taxon>Phyllosticta</taxon>
    </lineage>
</organism>
<dbReference type="Pfam" id="PF09495">
    <property type="entry name" value="DUF2462"/>
    <property type="match status" value="1"/>
</dbReference>
<gene>
    <name evidence="2" type="ORF">HDK90DRAFT_480742</name>
</gene>
<evidence type="ECO:0000256" key="1">
    <source>
        <dbReference type="SAM" id="MobiDB-lite"/>
    </source>
</evidence>
<dbReference type="EMBL" id="JBBWRZ010000003">
    <property type="protein sequence ID" value="KAK8240794.1"/>
    <property type="molecule type" value="Genomic_DNA"/>
</dbReference>
<feature type="region of interest" description="Disordered" evidence="1">
    <location>
        <begin position="1"/>
        <end position="42"/>
    </location>
</feature>